<keyword evidence="1" id="KW-0812">Transmembrane</keyword>
<keyword evidence="1" id="KW-0472">Membrane</keyword>
<protein>
    <recommendedName>
        <fullName evidence="5">Protein BatD</fullName>
    </recommendedName>
</protein>
<organism evidence="3 4">
    <name type="scientific">Collibacillus ludicampi</name>
    <dbReference type="NCBI Taxonomy" id="2771369"/>
    <lineage>
        <taxon>Bacteria</taxon>
        <taxon>Bacillati</taxon>
        <taxon>Bacillota</taxon>
        <taxon>Bacilli</taxon>
        <taxon>Bacillales</taxon>
        <taxon>Alicyclobacillaceae</taxon>
        <taxon>Collibacillus</taxon>
    </lineage>
</organism>
<feature type="transmembrane region" description="Helical" evidence="1">
    <location>
        <begin position="223"/>
        <end position="241"/>
    </location>
</feature>
<keyword evidence="1" id="KW-1133">Transmembrane helix</keyword>
<evidence type="ECO:0000256" key="2">
    <source>
        <dbReference type="SAM" id="SignalP"/>
    </source>
</evidence>
<name>A0AAV4LB37_9BACL</name>
<dbReference type="Proteomes" id="UP001057291">
    <property type="component" value="Unassembled WGS sequence"/>
</dbReference>
<gene>
    <name evidence="3" type="ORF">DNHGIG_04270</name>
</gene>
<accession>A0AAV4LB37</accession>
<comment type="caution">
    <text evidence="3">The sequence shown here is derived from an EMBL/GenBank/DDBJ whole genome shotgun (WGS) entry which is preliminary data.</text>
</comment>
<keyword evidence="4" id="KW-1185">Reference proteome</keyword>
<evidence type="ECO:0000313" key="4">
    <source>
        <dbReference type="Proteomes" id="UP001057291"/>
    </source>
</evidence>
<dbReference type="EMBL" id="BOQE01000001">
    <property type="protein sequence ID" value="GIM44878.1"/>
    <property type="molecule type" value="Genomic_DNA"/>
</dbReference>
<evidence type="ECO:0000313" key="3">
    <source>
        <dbReference type="EMBL" id="GIM44878.1"/>
    </source>
</evidence>
<feature type="signal peptide" evidence="2">
    <location>
        <begin position="1"/>
        <end position="30"/>
    </location>
</feature>
<dbReference type="RefSeq" id="WP_282198131.1">
    <property type="nucleotide sequence ID" value="NZ_BOQE01000001.1"/>
</dbReference>
<feature type="chain" id="PRO_5043607407" description="Protein BatD" evidence="2">
    <location>
        <begin position="31"/>
        <end position="311"/>
    </location>
</feature>
<keyword evidence="2" id="KW-0732">Signal</keyword>
<proteinExistence type="predicted"/>
<evidence type="ECO:0000256" key="1">
    <source>
        <dbReference type="SAM" id="Phobius"/>
    </source>
</evidence>
<reference evidence="3" key="1">
    <citation type="journal article" date="2023" name="Int. J. Syst. Evol. Microbiol.">
        <title>Collibacillus ludicampi gen. nov., sp. nov., a new soil bacterium of the family Alicyclobacillaceae.</title>
        <authorList>
            <person name="Jojima T."/>
            <person name="Ioku Y."/>
            <person name="Fukuta Y."/>
            <person name="Shirasaka N."/>
            <person name="Matsumura Y."/>
            <person name="Mori M."/>
        </authorList>
    </citation>
    <scope>NUCLEOTIDE SEQUENCE</scope>
    <source>
        <strain evidence="3">TP075</strain>
    </source>
</reference>
<evidence type="ECO:0008006" key="5">
    <source>
        <dbReference type="Google" id="ProtNLM"/>
    </source>
</evidence>
<sequence>MRLNKWMRWLAFLACMFSMMILSSFHPVQAESSVRVKEDQIVVVPVANHLQVMQIMTFENTGKQPLPTLEIDLPKGFRNIEFYQQEGENHLKTTSTGILDESGLTAGEKQISFSYQIPLEGISTTLTVQTQYPIDVVYLIVPQGRLSLSANNVLPQSESIDFQGQKLRRFTRPSLEPGVEWPIHLIIGGTDAVPEVSGRLSGGTTSDGLPIIGYVHNETTWKALGNLLLVIAVLAFGMIGVQRTRSSRFHKEVDAKPLQSFIMEKKYLMEQMVLLERDYRSGLITETTYQEMRADLKSRMVVIQMKLTTHE</sequence>
<dbReference type="AlphaFoldDB" id="A0AAV4LB37"/>